<proteinExistence type="predicted"/>
<dbReference type="Proteomes" id="UP000003250">
    <property type="component" value="Unassembled WGS sequence"/>
</dbReference>
<sequence>MRPSLVARDDLLSESGSMADGPNLDDDLADETNGLRRELANLSACNRLTTIPGIGPITALAFTSTIDIPQRYRNSKAVGPILGLTPKLNESGESKRVGCNAVR</sequence>
<accession>H0HZG7</accession>
<dbReference type="InterPro" id="IPR003346">
    <property type="entry name" value="Transposase_20"/>
</dbReference>
<organism evidence="3 4">
    <name type="scientific">Mesorhizobium alhagi CCNWXJ12-2</name>
    <dbReference type="NCBI Taxonomy" id="1107882"/>
    <lineage>
        <taxon>Bacteria</taxon>
        <taxon>Pseudomonadati</taxon>
        <taxon>Pseudomonadota</taxon>
        <taxon>Alphaproteobacteria</taxon>
        <taxon>Hyphomicrobiales</taxon>
        <taxon>Phyllobacteriaceae</taxon>
        <taxon>Allomesorhizobium</taxon>
    </lineage>
</organism>
<evidence type="ECO:0000313" key="3">
    <source>
        <dbReference type="EMBL" id="EHK53879.1"/>
    </source>
</evidence>
<evidence type="ECO:0000259" key="2">
    <source>
        <dbReference type="Pfam" id="PF02371"/>
    </source>
</evidence>
<dbReference type="GO" id="GO:0003677">
    <property type="term" value="F:DNA binding"/>
    <property type="evidence" value="ECO:0007669"/>
    <property type="project" value="InterPro"/>
</dbReference>
<name>H0HZG7_9HYPH</name>
<dbReference type="AlphaFoldDB" id="H0HZG7"/>
<feature type="domain" description="Transposase IS116/IS110/IS902 C-terminal" evidence="2">
    <location>
        <begin position="45"/>
        <end position="96"/>
    </location>
</feature>
<dbReference type="Pfam" id="PF02371">
    <property type="entry name" value="Transposase_20"/>
    <property type="match status" value="1"/>
</dbReference>
<dbReference type="GO" id="GO:0006313">
    <property type="term" value="P:DNA transposition"/>
    <property type="evidence" value="ECO:0007669"/>
    <property type="project" value="InterPro"/>
</dbReference>
<reference evidence="3 4" key="1">
    <citation type="journal article" date="2012" name="J. Bacteriol.">
        <title>Draft Genome Sequence of Mesorhizobium alhagi CCNWXJ12-2T, a Novel Salt-Resistant Species Isolated from the Desert of Northwestern China.</title>
        <authorList>
            <person name="Zhou M."/>
            <person name="Chen W."/>
            <person name="Chen H."/>
            <person name="Wei G."/>
        </authorList>
    </citation>
    <scope>NUCLEOTIDE SEQUENCE [LARGE SCALE GENOMIC DNA]</scope>
    <source>
        <strain evidence="3 4">CCNWXJ12-2</strain>
    </source>
</reference>
<feature type="region of interest" description="Disordered" evidence="1">
    <location>
        <begin position="1"/>
        <end position="30"/>
    </location>
</feature>
<dbReference type="GO" id="GO:0004803">
    <property type="term" value="F:transposase activity"/>
    <property type="evidence" value="ECO:0007669"/>
    <property type="project" value="InterPro"/>
</dbReference>
<dbReference type="EMBL" id="AHAM01000250">
    <property type="protein sequence ID" value="EHK53879.1"/>
    <property type="molecule type" value="Genomic_DNA"/>
</dbReference>
<gene>
    <name evidence="3" type="ORF">MAXJ12_28003</name>
</gene>
<evidence type="ECO:0000256" key="1">
    <source>
        <dbReference type="SAM" id="MobiDB-lite"/>
    </source>
</evidence>
<protein>
    <submittedName>
        <fullName evidence="3">Putative transposase protein</fullName>
    </submittedName>
</protein>
<evidence type="ECO:0000313" key="4">
    <source>
        <dbReference type="Proteomes" id="UP000003250"/>
    </source>
</evidence>
<keyword evidence="4" id="KW-1185">Reference proteome</keyword>